<feature type="region of interest" description="Disordered" evidence="1">
    <location>
        <begin position="123"/>
        <end position="235"/>
    </location>
</feature>
<gene>
    <name evidence="2" type="ORF">SAMN04488571_101413</name>
</gene>
<dbReference type="Pfam" id="PF13646">
    <property type="entry name" value="HEAT_2"/>
    <property type="match status" value="1"/>
</dbReference>
<dbReference type="InterPro" id="IPR011989">
    <property type="entry name" value="ARM-like"/>
</dbReference>
<organism evidence="2 3">
    <name type="scientific">Methanoculleus thermophilus</name>
    <dbReference type="NCBI Taxonomy" id="2200"/>
    <lineage>
        <taxon>Archaea</taxon>
        <taxon>Methanobacteriati</taxon>
        <taxon>Methanobacteriota</taxon>
        <taxon>Stenosarchaea group</taxon>
        <taxon>Methanomicrobia</taxon>
        <taxon>Methanomicrobiales</taxon>
        <taxon>Methanomicrobiaceae</taxon>
        <taxon>Methanoculleus</taxon>
    </lineage>
</organism>
<feature type="compositionally biased region" description="Basic and acidic residues" evidence="1">
    <location>
        <begin position="156"/>
        <end position="168"/>
    </location>
</feature>
<dbReference type="SMART" id="SM00567">
    <property type="entry name" value="EZ_HEAT"/>
    <property type="match status" value="3"/>
</dbReference>
<dbReference type="EMBL" id="FNFT01000001">
    <property type="protein sequence ID" value="SDJ89386.1"/>
    <property type="molecule type" value="Genomic_DNA"/>
</dbReference>
<evidence type="ECO:0000313" key="2">
    <source>
        <dbReference type="EMBL" id="SDJ89386.1"/>
    </source>
</evidence>
<dbReference type="Proteomes" id="UP000326500">
    <property type="component" value="Unassembled WGS sequence"/>
</dbReference>
<evidence type="ECO:0000313" key="3">
    <source>
        <dbReference type="Proteomes" id="UP000326500"/>
    </source>
</evidence>
<keyword evidence="3" id="KW-1185">Reference proteome</keyword>
<dbReference type="RefSeq" id="WP_224732732.1">
    <property type="nucleotide sequence ID" value="NZ_BCNX01000006.1"/>
</dbReference>
<proteinExistence type="predicted"/>
<dbReference type="AlphaFoldDB" id="A0A1G8XG21"/>
<dbReference type="PANTHER" id="PTHR12697">
    <property type="entry name" value="PBS LYASE HEAT-LIKE PROTEIN"/>
    <property type="match status" value="1"/>
</dbReference>
<feature type="compositionally biased region" description="Basic and acidic residues" evidence="1">
    <location>
        <begin position="183"/>
        <end position="195"/>
    </location>
</feature>
<accession>A0A1G8XG21</accession>
<evidence type="ECO:0000256" key="1">
    <source>
        <dbReference type="SAM" id="MobiDB-lite"/>
    </source>
</evidence>
<dbReference type="STRING" id="2200.GCA_001571405_01159"/>
<dbReference type="InterPro" id="IPR004155">
    <property type="entry name" value="PBS_lyase_HEAT"/>
</dbReference>
<dbReference type="GO" id="GO:0016491">
    <property type="term" value="F:oxidoreductase activity"/>
    <property type="evidence" value="ECO:0007669"/>
    <property type="project" value="TreeGrafter"/>
</dbReference>
<sequence>MPPYSEVIVVQRKDPPTGEKQYDLERMTSGGDISGLTAALQSGVPAVRRRAALALGSLGEWRGVDPLIRALTDPAPDVREGAANALAMIGTPAVEPLIEILERPKIAAAYGLPREAPEEGLTQIDLLGGPENIPPEKRKLRHRSGIRQHDALGGPEDIREAGGGRARDEEEGLAQHDALGGPEDIRKAGGKVSRDTEEEITQHDLLGGPGDVGTGKTLRHRELAQHDLLGGPEDAKEHERLFPGARRAGAVPEGVLPGAGLRRAYAAVILGEIGDPRVEAPLTRALSDSDPAVQRAARDGLHRFHERRGATTSVPPASR</sequence>
<dbReference type="Gene3D" id="1.25.10.10">
    <property type="entry name" value="Leucine-rich Repeat Variant"/>
    <property type="match status" value="2"/>
</dbReference>
<dbReference type="InterPro" id="IPR016024">
    <property type="entry name" value="ARM-type_fold"/>
</dbReference>
<dbReference type="Pfam" id="PF03130">
    <property type="entry name" value="HEAT_PBS"/>
    <property type="match status" value="1"/>
</dbReference>
<feature type="region of interest" description="Disordered" evidence="1">
    <location>
        <begin position="289"/>
        <end position="319"/>
    </location>
</feature>
<reference evidence="2 3" key="1">
    <citation type="submission" date="2016-10" db="EMBL/GenBank/DDBJ databases">
        <authorList>
            <person name="Varghese N."/>
            <person name="Submissions S."/>
        </authorList>
    </citation>
    <scope>NUCLEOTIDE SEQUENCE [LARGE SCALE GENOMIC DNA]</scope>
    <source>
        <strain evidence="2 3">DSM 2373</strain>
    </source>
</reference>
<name>A0A1G8XG21_9EURY</name>
<feature type="compositionally biased region" description="Basic and acidic residues" evidence="1">
    <location>
        <begin position="296"/>
        <end position="309"/>
    </location>
</feature>
<feature type="compositionally biased region" description="Polar residues" evidence="1">
    <location>
        <begin position="310"/>
        <end position="319"/>
    </location>
</feature>
<dbReference type="SUPFAM" id="SSF48371">
    <property type="entry name" value="ARM repeat"/>
    <property type="match status" value="2"/>
</dbReference>
<dbReference type="PANTHER" id="PTHR12697:SF5">
    <property type="entry name" value="DEOXYHYPUSINE HYDROXYLASE"/>
    <property type="match status" value="1"/>
</dbReference>
<protein>
    <submittedName>
        <fullName evidence="2">HEAT repeat-containing protein</fullName>
    </submittedName>
</protein>